<accession>A0A5B7ILU6</accession>
<dbReference type="EMBL" id="VSRR010056579">
    <property type="protein sequence ID" value="MPC81314.1"/>
    <property type="molecule type" value="Genomic_DNA"/>
</dbReference>
<name>A0A5B7ILU6_PORTR</name>
<protein>
    <submittedName>
        <fullName evidence="2">Uncharacterized protein</fullName>
    </submittedName>
</protein>
<keyword evidence="3" id="KW-1185">Reference proteome</keyword>
<evidence type="ECO:0000313" key="2">
    <source>
        <dbReference type="EMBL" id="MPC81314.1"/>
    </source>
</evidence>
<organism evidence="2 3">
    <name type="scientific">Portunus trituberculatus</name>
    <name type="common">Swimming crab</name>
    <name type="synonym">Neptunus trituberculatus</name>
    <dbReference type="NCBI Taxonomy" id="210409"/>
    <lineage>
        <taxon>Eukaryota</taxon>
        <taxon>Metazoa</taxon>
        <taxon>Ecdysozoa</taxon>
        <taxon>Arthropoda</taxon>
        <taxon>Crustacea</taxon>
        <taxon>Multicrustacea</taxon>
        <taxon>Malacostraca</taxon>
        <taxon>Eumalacostraca</taxon>
        <taxon>Eucarida</taxon>
        <taxon>Decapoda</taxon>
        <taxon>Pleocyemata</taxon>
        <taxon>Brachyura</taxon>
        <taxon>Eubrachyura</taxon>
        <taxon>Portunoidea</taxon>
        <taxon>Portunidae</taxon>
        <taxon>Portuninae</taxon>
        <taxon>Portunus</taxon>
    </lineage>
</organism>
<dbReference type="AlphaFoldDB" id="A0A5B7ILU6"/>
<gene>
    <name evidence="2" type="ORF">E2C01_075920</name>
</gene>
<feature type="compositionally biased region" description="Basic and acidic residues" evidence="1">
    <location>
        <begin position="11"/>
        <end position="33"/>
    </location>
</feature>
<comment type="caution">
    <text evidence="2">The sequence shown here is derived from an EMBL/GenBank/DDBJ whole genome shotgun (WGS) entry which is preliminary data.</text>
</comment>
<evidence type="ECO:0000313" key="3">
    <source>
        <dbReference type="Proteomes" id="UP000324222"/>
    </source>
</evidence>
<reference evidence="2 3" key="1">
    <citation type="submission" date="2019-05" db="EMBL/GenBank/DDBJ databases">
        <title>Another draft genome of Portunus trituberculatus and its Hox gene families provides insights of decapod evolution.</title>
        <authorList>
            <person name="Jeong J.-H."/>
            <person name="Song I."/>
            <person name="Kim S."/>
            <person name="Choi T."/>
            <person name="Kim D."/>
            <person name="Ryu S."/>
            <person name="Kim W."/>
        </authorList>
    </citation>
    <scope>NUCLEOTIDE SEQUENCE [LARGE SCALE GENOMIC DNA]</scope>
    <source>
        <tissue evidence="2">Muscle</tissue>
    </source>
</reference>
<sequence>MDSARSCSLQADHRPTNRPPPDQHARCRPPHPD</sequence>
<proteinExistence type="predicted"/>
<dbReference type="Proteomes" id="UP000324222">
    <property type="component" value="Unassembled WGS sequence"/>
</dbReference>
<feature type="region of interest" description="Disordered" evidence="1">
    <location>
        <begin position="1"/>
        <end position="33"/>
    </location>
</feature>
<evidence type="ECO:0000256" key="1">
    <source>
        <dbReference type="SAM" id="MobiDB-lite"/>
    </source>
</evidence>